<protein>
    <submittedName>
        <fullName evidence="3">IS630 family transposase</fullName>
    </submittedName>
</protein>
<reference evidence="3 5" key="1">
    <citation type="submission" date="2020-02" db="EMBL/GenBank/DDBJ databases">
        <title>Paraburkholderia simonii sp. nov. and Paraburkholderia youngii sp. nov. Brazilian and Mexican Mimosa-associated rhizobia.</title>
        <authorList>
            <person name="Mavima L."/>
            <person name="Beukes C.W."/>
            <person name="Chan W.Y."/>
            <person name="Palmer M."/>
            <person name="De Meyer S.E."/>
            <person name="James E.K."/>
            <person name="Venter S.N."/>
            <person name="Steenkamp E.T."/>
        </authorList>
    </citation>
    <scope>NUCLEOTIDE SEQUENCE [LARGE SCALE GENOMIC DNA]</scope>
    <source>
        <strain evidence="3 5">JPY169</strain>
    </source>
</reference>
<dbReference type="Gene3D" id="3.30.420.10">
    <property type="entry name" value="Ribonuclease H-like superfamily/Ribonuclease H"/>
    <property type="match status" value="1"/>
</dbReference>
<dbReference type="EMBL" id="JAALDK010000004">
    <property type="protein sequence ID" value="NUY06093.1"/>
    <property type="molecule type" value="Genomic_DNA"/>
</dbReference>
<dbReference type="Pfam" id="PF13358">
    <property type="entry name" value="DDE_3"/>
    <property type="match status" value="1"/>
</dbReference>
<dbReference type="Proteomes" id="UP000594380">
    <property type="component" value="Unassembled WGS sequence"/>
</dbReference>
<dbReference type="SUPFAM" id="SSF46689">
    <property type="entry name" value="Homeodomain-like"/>
    <property type="match status" value="1"/>
</dbReference>
<comment type="caution">
    <text evidence="3">The sequence shown here is derived from an EMBL/GenBank/DDBJ whole genome shotgun (WGS) entry which is preliminary data.</text>
</comment>
<organism evidence="3 5">
    <name type="scientific">Paraburkholderia youngii</name>
    <dbReference type="NCBI Taxonomy" id="2782701"/>
    <lineage>
        <taxon>Bacteria</taxon>
        <taxon>Pseudomonadati</taxon>
        <taxon>Pseudomonadota</taxon>
        <taxon>Betaproteobacteria</taxon>
        <taxon>Burkholderiales</taxon>
        <taxon>Burkholderiaceae</taxon>
        <taxon>Paraburkholderia</taxon>
    </lineage>
</organism>
<dbReference type="InterPro" id="IPR036397">
    <property type="entry name" value="RNaseH_sf"/>
</dbReference>
<dbReference type="NCBIfam" id="NF033545">
    <property type="entry name" value="transpos_IS630"/>
    <property type="match status" value="1"/>
</dbReference>
<name>A0A7Y6N2C8_9BURK</name>
<dbReference type="GO" id="GO:0003676">
    <property type="term" value="F:nucleic acid binding"/>
    <property type="evidence" value="ECO:0007669"/>
    <property type="project" value="InterPro"/>
</dbReference>
<dbReference type="InterPro" id="IPR009057">
    <property type="entry name" value="Homeodomain-like_sf"/>
</dbReference>
<dbReference type="GeneID" id="301107173"/>
<evidence type="ECO:0000313" key="4">
    <source>
        <dbReference type="EMBL" id="NUY06211.1"/>
    </source>
</evidence>
<feature type="domain" description="Winged helix-turn helix" evidence="2">
    <location>
        <begin position="87"/>
        <end position="144"/>
    </location>
</feature>
<proteinExistence type="predicted"/>
<gene>
    <name evidence="3" type="ORF">G5S42_42905</name>
    <name evidence="4" type="ORF">G5S42_43620</name>
</gene>
<dbReference type="InterPro" id="IPR047655">
    <property type="entry name" value="Transpos_IS630-like"/>
</dbReference>
<dbReference type="EMBL" id="JAALDK010000004">
    <property type="protein sequence ID" value="NUY06211.1"/>
    <property type="molecule type" value="Genomic_DNA"/>
</dbReference>
<dbReference type="Pfam" id="PF13592">
    <property type="entry name" value="HTH_33"/>
    <property type="match status" value="1"/>
</dbReference>
<dbReference type="Pfam" id="PF13551">
    <property type="entry name" value="HTH_29"/>
    <property type="match status" value="1"/>
</dbReference>
<evidence type="ECO:0000259" key="2">
    <source>
        <dbReference type="Pfam" id="PF13592"/>
    </source>
</evidence>
<evidence type="ECO:0000259" key="1">
    <source>
        <dbReference type="Pfam" id="PF13358"/>
    </source>
</evidence>
<accession>A0A7Y6N2C8</accession>
<dbReference type="RefSeq" id="WP_176112611.1">
    <property type="nucleotide sequence ID" value="NZ_JAALDK010000004.1"/>
</dbReference>
<evidence type="ECO:0000313" key="3">
    <source>
        <dbReference type="EMBL" id="NUY06093.1"/>
    </source>
</evidence>
<dbReference type="InterPro" id="IPR025959">
    <property type="entry name" value="Winged_HTH_dom"/>
</dbReference>
<evidence type="ECO:0000313" key="5">
    <source>
        <dbReference type="Proteomes" id="UP000594380"/>
    </source>
</evidence>
<feature type="domain" description="Tc1-like transposase DDE" evidence="1">
    <location>
        <begin position="160"/>
        <end position="293"/>
    </location>
</feature>
<sequence length="328" mass="37230">MAKMDDATRKRVRAGRLMLAGKTPAEAAKMVGVARQTAYTWKARLDEGGIDALRVMATGRPAQLDAAQLEGLRAALLQSPLTHGFGTELWTLKRVRVLIERLYGVTFSEVHVWRLLGALGFSSQKPERRAIERNEDAVLTWKRKTWPALKKRVPAEGRLIVFIDESGLSERPTRVRTWAPKGCTPIIQYHFNWKHVSAIAGLTRTNFVFRLHDGAIRSAQIIEFLKALRAQLRRKLMIVWDGAAQHKSRVVREYLDSTDGAIQMALLPGYAPDLNPVEYLWAWLKRHALANFCPDNLAELKHTARNKLKSGQKRKSIIVACWKQAELW</sequence>
<dbReference type="InterPro" id="IPR038717">
    <property type="entry name" value="Tc1-like_DDE_dom"/>
</dbReference>
<dbReference type="AlphaFoldDB" id="A0A7Y6N2C8"/>